<dbReference type="PANTHER" id="PTHR35201">
    <property type="entry name" value="TERPENE SYNTHASE"/>
    <property type="match status" value="1"/>
</dbReference>
<evidence type="ECO:0000256" key="4">
    <source>
        <dbReference type="ARBA" id="ARBA00023239"/>
    </source>
</evidence>
<gene>
    <name evidence="9" type="ORF">ATL45_7098</name>
    <name evidence="10" type="ORF">SAMN05421805_1011700</name>
</gene>
<evidence type="ECO:0000256" key="7">
    <source>
        <dbReference type="RuleBase" id="RU366034"/>
    </source>
</evidence>
<dbReference type="RefSeq" id="WP_093146994.1">
    <property type="nucleotide sequence ID" value="NZ_FOUP01000001.1"/>
</dbReference>
<dbReference type="GO" id="GO:0046872">
    <property type="term" value="F:metal ion binding"/>
    <property type="evidence" value="ECO:0007669"/>
    <property type="project" value="UniProtKB-KW"/>
</dbReference>
<evidence type="ECO:0000256" key="1">
    <source>
        <dbReference type="ARBA" id="ARBA00001946"/>
    </source>
</evidence>
<keyword evidence="3 7" id="KW-0460">Magnesium</keyword>
<evidence type="ECO:0000313" key="10">
    <source>
        <dbReference type="EMBL" id="SFM83364.1"/>
    </source>
</evidence>
<proteinExistence type="inferred from homology"/>
<dbReference type="GO" id="GO:0042214">
    <property type="term" value="P:terpene metabolic process"/>
    <property type="evidence" value="ECO:0007669"/>
    <property type="project" value="InterPro"/>
</dbReference>
<dbReference type="Proteomes" id="UP000199398">
    <property type="component" value="Unassembled WGS sequence"/>
</dbReference>
<dbReference type="SFLD" id="SFLDS00005">
    <property type="entry name" value="Isoprenoid_Synthase_Type_I"/>
    <property type="match status" value="1"/>
</dbReference>
<evidence type="ECO:0000256" key="6">
    <source>
        <dbReference type="ARBA" id="ARBA00035653"/>
    </source>
</evidence>
<evidence type="ECO:0000313" key="11">
    <source>
        <dbReference type="Proteomes" id="UP000199398"/>
    </source>
</evidence>
<dbReference type="NCBIfam" id="NF041167">
    <property type="entry name" value="f2_encap_cargo2"/>
    <property type="match status" value="1"/>
</dbReference>
<keyword evidence="4 7" id="KW-0456">Lyase</keyword>
<evidence type="ECO:0000256" key="5">
    <source>
        <dbReference type="ARBA" id="ARBA00035573"/>
    </source>
</evidence>
<protein>
    <recommendedName>
        <fullName evidence="7">Terpene synthase</fullName>
        <ecNumber evidence="7">4.2.3.-</ecNumber>
    </recommendedName>
</protein>
<evidence type="ECO:0000256" key="3">
    <source>
        <dbReference type="ARBA" id="ARBA00022842"/>
    </source>
</evidence>
<dbReference type="STRING" id="455193.SAMN05421805_1011700"/>
<dbReference type="GO" id="GO:0010333">
    <property type="term" value="F:terpene synthase activity"/>
    <property type="evidence" value="ECO:0007669"/>
    <property type="project" value="InterPro"/>
</dbReference>
<dbReference type="EMBL" id="RBXX01000002">
    <property type="protein sequence ID" value="RKT88659.1"/>
    <property type="molecule type" value="Genomic_DNA"/>
</dbReference>
<dbReference type="InterPro" id="IPR008949">
    <property type="entry name" value="Isoprenoid_synthase_dom_sf"/>
</dbReference>
<dbReference type="Pfam" id="PF19086">
    <property type="entry name" value="Terpene_syn_C_2"/>
    <property type="match status" value="1"/>
</dbReference>
<dbReference type="SUPFAM" id="SSF48576">
    <property type="entry name" value="Terpenoid synthases"/>
    <property type="match status" value="1"/>
</dbReference>
<dbReference type="Proteomes" id="UP000270697">
    <property type="component" value="Unassembled WGS sequence"/>
</dbReference>
<reference evidence="9 12" key="2">
    <citation type="submission" date="2018-10" db="EMBL/GenBank/DDBJ databases">
        <title>Sequencing the genomes of 1000 actinobacteria strains.</title>
        <authorList>
            <person name="Klenk H.-P."/>
        </authorList>
    </citation>
    <scope>NUCLEOTIDE SEQUENCE [LARGE SCALE GENOMIC DNA]</scope>
    <source>
        <strain evidence="9 12">DSM 45119</strain>
    </source>
</reference>
<dbReference type="AlphaFoldDB" id="A0A1I4U2X9"/>
<dbReference type="SFLD" id="SFLDG01020">
    <property type="entry name" value="Terpene_Cyclase_Like_2"/>
    <property type="match status" value="1"/>
</dbReference>
<comment type="similarity">
    <text evidence="6">Belongs to the terpene synthase family. 2-methylisoborneol synthase subfamily.</text>
</comment>
<reference evidence="10 11" key="1">
    <citation type="submission" date="2016-10" db="EMBL/GenBank/DDBJ databases">
        <authorList>
            <person name="de Groot N.N."/>
        </authorList>
    </citation>
    <scope>NUCLEOTIDE SEQUENCE [LARGE SCALE GENOMIC DNA]</scope>
    <source>
        <strain evidence="10 11">CPCC 201259</strain>
    </source>
</reference>
<evidence type="ECO:0000313" key="12">
    <source>
        <dbReference type="Proteomes" id="UP000270697"/>
    </source>
</evidence>
<dbReference type="PANTHER" id="PTHR35201:SF4">
    <property type="entry name" value="BETA-PINACENE SYNTHASE-RELATED"/>
    <property type="match status" value="1"/>
</dbReference>
<accession>A0A1I4U2X9</accession>
<name>A0A1I4U2X9_9PSEU</name>
<sequence length="354" mass="38983">MIELIAHETPVPVQQPHTGGVQGTSACTAPGTQRRTTVLHCPPAPPERPEAAAEINSRVVEWMTGLGLGSAANVEGVYKHDPGRGITLCHPGSQDVDRMTAAGKMIVAETAVDDYFCETNSQRDAGDQTIGPNLSLAQSAIDAPCLTPGYQALWEEQRTGHPVLRAQHEAFEDLKRISSPAQAQRTRHDIAQLYLGYNAENGWRLVNRLPPVWQYLANRQMNSFRPCLDLTDVLDGYELPDALHAHPLVQDCTARASLIATLHNDLASCEREIREHGLPFNLPAVIAAEERIPLDEAFIKACEVHNELIRAFEDDTERTTAALPDPVVARFLTGLWAWIAGSRHWHFTTARHSA</sequence>
<keyword evidence="2 7" id="KW-0479">Metal-binding</keyword>
<dbReference type="OrthoDB" id="4567121at2"/>
<dbReference type="Gene3D" id="1.10.600.10">
    <property type="entry name" value="Farnesyl Diphosphate Synthase"/>
    <property type="match status" value="1"/>
</dbReference>
<comment type="catalytic activity">
    <reaction evidence="5">
        <text>(E)-2-methylgeranyl diphosphate + H2O = 2-methylisoborneol + diphosphate</text>
        <dbReference type="Rhea" id="RHEA:32571"/>
        <dbReference type="ChEBI" id="CHEBI:15377"/>
        <dbReference type="ChEBI" id="CHEBI:33019"/>
        <dbReference type="ChEBI" id="CHEBI:61984"/>
        <dbReference type="ChEBI" id="CHEBI:61987"/>
        <dbReference type="EC" id="4.2.3.118"/>
    </reaction>
</comment>
<organism evidence="10 11">
    <name type="scientific">Saccharopolyspora antimicrobica</name>
    <dbReference type="NCBI Taxonomy" id="455193"/>
    <lineage>
        <taxon>Bacteria</taxon>
        <taxon>Bacillati</taxon>
        <taxon>Actinomycetota</taxon>
        <taxon>Actinomycetes</taxon>
        <taxon>Pseudonocardiales</taxon>
        <taxon>Pseudonocardiaceae</taxon>
        <taxon>Saccharopolyspora</taxon>
    </lineage>
</organism>
<dbReference type="EC" id="4.2.3.-" evidence="7"/>
<dbReference type="EMBL" id="FOUP01000001">
    <property type="protein sequence ID" value="SFM83364.1"/>
    <property type="molecule type" value="Genomic_DNA"/>
</dbReference>
<feature type="region of interest" description="Disordered" evidence="8">
    <location>
        <begin position="8"/>
        <end position="31"/>
    </location>
</feature>
<dbReference type="InterPro" id="IPR034686">
    <property type="entry name" value="Terpene_cyclase-like_2"/>
</dbReference>
<evidence type="ECO:0000313" key="9">
    <source>
        <dbReference type="EMBL" id="RKT88659.1"/>
    </source>
</evidence>
<dbReference type="InterPro" id="IPR047945">
    <property type="entry name" value="MIB_synthase"/>
</dbReference>
<evidence type="ECO:0000256" key="8">
    <source>
        <dbReference type="SAM" id="MobiDB-lite"/>
    </source>
</evidence>
<evidence type="ECO:0000256" key="2">
    <source>
        <dbReference type="ARBA" id="ARBA00022723"/>
    </source>
</evidence>
<keyword evidence="12" id="KW-1185">Reference proteome</keyword>
<comment type="cofactor">
    <cofactor evidence="1 7">
        <name>Mg(2+)</name>
        <dbReference type="ChEBI" id="CHEBI:18420"/>
    </cofactor>
</comment>